<evidence type="ECO:0000313" key="4">
    <source>
        <dbReference type="Proteomes" id="UP000253816"/>
    </source>
</evidence>
<keyword evidence="4" id="KW-1185">Reference proteome</keyword>
<dbReference type="OrthoDB" id="9900725at2"/>
<comment type="caution">
    <text evidence="3">The sequence shown here is derived from an EMBL/GenBank/DDBJ whole genome shotgun (WGS) entry which is preliminary data.</text>
</comment>
<feature type="coiled-coil region" evidence="1">
    <location>
        <begin position="64"/>
        <end position="91"/>
    </location>
</feature>
<dbReference type="RefSeq" id="WP_114544655.1">
    <property type="nucleotide sequence ID" value="NZ_QQBG01000028.1"/>
</dbReference>
<dbReference type="EMBL" id="QQBG01000028">
    <property type="protein sequence ID" value="RDB31154.1"/>
    <property type="molecule type" value="Genomic_DNA"/>
</dbReference>
<sequence>MSDFQESQKDTPMMKTSADLDRDRQETINEGIKSCLEILESQKHVLRWSEEKMKERESLSEDELEKLDFLLSSSKKNIESLQNQIQQLRSALAVLQGPPSN</sequence>
<dbReference type="AlphaFoldDB" id="A0A369KHB6"/>
<keyword evidence="1" id="KW-0175">Coiled coil</keyword>
<reference evidence="3 4" key="1">
    <citation type="submission" date="2018-07" db="EMBL/GenBank/DDBJ databases">
        <title>Comparative genomics of the Candidatus Parilichlamydiaceae reveals evidence of convergent evolution and genome reduction in the phylum Chlamydiae.</title>
        <authorList>
            <person name="Taylor-Brown A."/>
            <person name="Polkinghorne A."/>
        </authorList>
    </citation>
    <scope>NUCLEOTIDE SEQUENCE [LARGE SCALE GENOMIC DNA]</scope>
    <source>
        <strain evidence="3 4">Hat2</strain>
    </source>
</reference>
<proteinExistence type="predicted"/>
<name>A0A369KHB6_9BACT</name>
<evidence type="ECO:0000313" key="3">
    <source>
        <dbReference type="EMBL" id="RDB31154.1"/>
    </source>
</evidence>
<evidence type="ECO:0000256" key="1">
    <source>
        <dbReference type="SAM" id="Coils"/>
    </source>
</evidence>
<organism evidence="3 4">
    <name type="scientific">Candidatus Similichlamydia laticola</name>
    <dbReference type="NCBI Taxonomy" id="2170265"/>
    <lineage>
        <taxon>Bacteria</taxon>
        <taxon>Pseudomonadati</taxon>
        <taxon>Chlamydiota</taxon>
        <taxon>Chlamydiia</taxon>
        <taxon>Parachlamydiales</taxon>
        <taxon>Candidatus Parilichlamydiaceae</taxon>
        <taxon>Candidatus Similichlamydia</taxon>
    </lineage>
</organism>
<accession>A0A369KHB6</accession>
<feature type="region of interest" description="Disordered" evidence="2">
    <location>
        <begin position="1"/>
        <end position="24"/>
    </location>
</feature>
<dbReference type="Proteomes" id="UP000253816">
    <property type="component" value="Unassembled WGS sequence"/>
</dbReference>
<evidence type="ECO:0000256" key="2">
    <source>
        <dbReference type="SAM" id="MobiDB-lite"/>
    </source>
</evidence>
<protein>
    <submittedName>
        <fullName evidence="3">Uncharacterized protein</fullName>
    </submittedName>
</protein>
<gene>
    <name evidence="3" type="ORF">HAT2_00744</name>
</gene>